<dbReference type="EMBL" id="KQ235189">
    <property type="protein sequence ID" value="KNA02363.1"/>
    <property type="molecule type" value="Genomic_DNA"/>
</dbReference>
<dbReference type="AlphaFoldDB" id="A0A0J9U5F5"/>
<accession>A0A0J9U5F5</accession>
<evidence type="ECO:0000313" key="2">
    <source>
        <dbReference type="EMBL" id="KNA02363.1"/>
    </source>
</evidence>
<reference evidence="2 3" key="1">
    <citation type="submission" date="2011-09" db="EMBL/GenBank/DDBJ databases">
        <title>The Genome Sequence of Plasmodium vivax North Korean.</title>
        <authorList>
            <consortium name="The Broad Institute Genome Sequencing Platform"/>
            <consortium name="The Broad Institute Genome Sequencing Center for Infectious Disease"/>
            <person name="Neafsey D."/>
            <person name="Carlton J."/>
            <person name="Barnwell J."/>
            <person name="Collins W."/>
            <person name="Escalante A."/>
            <person name="Mullikin J."/>
            <person name="Saul A."/>
            <person name="Guigo R."/>
            <person name="Camara F."/>
            <person name="Young S.K."/>
            <person name="Zeng Q."/>
            <person name="Gargeya S."/>
            <person name="Fitzgerald M."/>
            <person name="Haas B."/>
            <person name="Abouelleil A."/>
            <person name="Alvarado L."/>
            <person name="Arachchi H.M."/>
            <person name="Berlin A."/>
            <person name="Brown A."/>
            <person name="Chapman S.B."/>
            <person name="Chen Z."/>
            <person name="Dunbar C."/>
            <person name="Freedman E."/>
            <person name="Gearin G."/>
            <person name="Gellesch M."/>
            <person name="Goldberg J."/>
            <person name="Griggs A."/>
            <person name="Gujja S."/>
            <person name="Heiman D."/>
            <person name="Howarth C."/>
            <person name="Larson L."/>
            <person name="Lui A."/>
            <person name="MacDonald P.J.P."/>
            <person name="Montmayeur A."/>
            <person name="Murphy C."/>
            <person name="Neiman D."/>
            <person name="Pearson M."/>
            <person name="Priest M."/>
            <person name="Roberts A."/>
            <person name="Saif S."/>
            <person name="Shea T."/>
            <person name="Shenoy N."/>
            <person name="Sisk P."/>
            <person name="Stolte C."/>
            <person name="Sykes S."/>
            <person name="Wortman J."/>
            <person name="Nusbaum C."/>
            <person name="Birren B."/>
        </authorList>
    </citation>
    <scope>NUCLEOTIDE SEQUENCE [LARGE SCALE GENOMIC DNA]</scope>
    <source>
        <strain evidence="2 3">North Korean</strain>
    </source>
</reference>
<evidence type="ECO:0000256" key="1">
    <source>
        <dbReference type="SAM" id="MobiDB-lite"/>
    </source>
</evidence>
<name>A0A0J9U5F5_PLAVI</name>
<dbReference type="Proteomes" id="UP000053239">
    <property type="component" value="Unassembled WGS sequence"/>
</dbReference>
<protein>
    <submittedName>
        <fullName evidence="2">Uncharacterized protein</fullName>
    </submittedName>
</protein>
<gene>
    <name evidence="2" type="ORF">PVNG_01517</name>
</gene>
<feature type="region of interest" description="Disordered" evidence="1">
    <location>
        <begin position="66"/>
        <end position="90"/>
    </location>
</feature>
<sequence length="486" mass="54226">MKKNDVKNDMKNILKDDVKNILKDDVKNILKDDVKNILKDDMKNILKDDMKNILKNDMKNILNHNHNIRKSENDKADNALQPKPKKKNGPWVVVVKGQPRKLKLVSTNHKGSGKLFKVVKNEQIKKDPQDEQKKYPTPNDPVNMQPKKEEEMIETEPVLGGEQMETESVVDGEQITKKTPQSMANKPTAKPLIKLQTKNVPKTVESEEYSDSEKLKKNPPQGAGKKFANSKAPLKVQQSMGEENLDVESVLSGGEVTETESVVTEEKSLIPAFKHFEKTNKNPRDSSKKLTTTILVKVQSKSDKENFDGESVLSGGEVTETESVVTNEKTKIPTFAYSAKARKATQAKEKKSPSSIFSDKDKPKKDGEKLETKSSVLSGGEVTETESVVGGEIPKIPTFAYSAKARKATQAKEKKSPSSIFSDKDKPKKDGEKLETKSSVLSGGEVTETESVLGKLLKLKKRNQILQKLPIKINHWKVTPKLKLNH</sequence>
<feature type="region of interest" description="Disordered" evidence="1">
    <location>
        <begin position="404"/>
        <end position="446"/>
    </location>
</feature>
<feature type="compositionally biased region" description="Basic and acidic residues" evidence="1">
    <location>
        <begin position="346"/>
        <end position="372"/>
    </location>
</feature>
<organism evidence="2 3">
    <name type="scientific">Plasmodium vivax North Korean</name>
    <dbReference type="NCBI Taxonomy" id="1035514"/>
    <lineage>
        <taxon>Eukaryota</taxon>
        <taxon>Sar</taxon>
        <taxon>Alveolata</taxon>
        <taxon>Apicomplexa</taxon>
        <taxon>Aconoidasida</taxon>
        <taxon>Haemosporida</taxon>
        <taxon>Plasmodiidae</taxon>
        <taxon>Plasmodium</taxon>
        <taxon>Plasmodium (Plasmodium)</taxon>
    </lineage>
</organism>
<feature type="region of interest" description="Disordered" evidence="1">
    <location>
        <begin position="305"/>
        <end position="389"/>
    </location>
</feature>
<evidence type="ECO:0000313" key="3">
    <source>
        <dbReference type="Proteomes" id="UP000053239"/>
    </source>
</evidence>
<feature type="compositionally biased region" description="Basic and acidic residues" evidence="1">
    <location>
        <begin position="119"/>
        <end position="134"/>
    </location>
</feature>
<feature type="compositionally biased region" description="Low complexity" evidence="1">
    <location>
        <begin position="378"/>
        <end position="389"/>
    </location>
</feature>
<feature type="compositionally biased region" description="Low complexity" evidence="1">
    <location>
        <begin position="314"/>
        <end position="326"/>
    </location>
</feature>
<feature type="region of interest" description="Disordered" evidence="1">
    <location>
        <begin position="114"/>
        <end position="246"/>
    </location>
</feature>
<proteinExistence type="predicted"/>
<feature type="compositionally biased region" description="Basic and acidic residues" evidence="1">
    <location>
        <begin position="410"/>
        <end position="436"/>
    </location>
</feature>